<evidence type="ECO:0000313" key="1">
    <source>
        <dbReference type="EMBL" id="QHT68874.1"/>
    </source>
</evidence>
<evidence type="ECO:0000313" key="2">
    <source>
        <dbReference type="Proteomes" id="UP000480178"/>
    </source>
</evidence>
<accession>A0A6C0GM30</accession>
<dbReference type="Gene3D" id="1.10.606.20">
    <property type="match status" value="1"/>
</dbReference>
<dbReference type="GO" id="GO:0004601">
    <property type="term" value="F:peroxidase activity"/>
    <property type="evidence" value="ECO:0007669"/>
    <property type="project" value="UniProtKB-KW"/>
</dbReference>
<name>A0A6C0GM30_9BACT</name>
<dbReference type="EMBL" id="CP048222">
    <property type="protein sequence ID" value="QHT68874.1"/>
    <property type="molecule type" value="Genomic_DNA"/>
</dbReference>
<dbReference type="InterPro" id="IPR052559">
    <property type="entry name" value="V-haloperoxidase"/>
</dbReference>
<keyword evidence="1" id="KW-0560">Oxidoreductase</keyword>
<reference evidence="1 2" key="1">
    <citation type="submission" date="2020-01" db="EMBL/GenBank/DDBJ databases">
        <authorList>
            <person name="Kim M.K."/>
        </authorList>
    </citation>
    <scope>NUCLEOTIDE SEQUENCE [LARGE SCALE GENOMIC DNA]</scope>
    <source>
        <strain evidence="1 2">172606-1</strain>
    </source>
</reference>
<dbReference type="InterPro" id="IPR036938">
    <property type="entry name" value="PAP2/HPO_sf"/>
</dbReference>
<sequence>MPASTLFLCVNKKHYTIMKKTALFTLILWAFFFVSCNGDEAKPGKKNKLKGLSNQVILDWNQITLEALGGPTYQHSLLGAHIHAMTHIAMHDAINAISADYQMYAFNGTDSQADPVAAAASAAREVLAASFPDKQSMLDERFAQSVVGVKEGDSKTRGIALGKQAAQAVLALRANDGAFQDPIGPVNNPQEPGLYQVVPPFNFVFAPHWKTMKPFALESYDQFRSEPRPALNSTAYAQAFEEVKSVGKLNSTTRTAAQTFYAKFWYEFSEIGWNRVARSALVTKKLDLLETARLFALLNMALADSYTAGWDSKFHYDFWRPFTAIRAAETDGNNATVADPTWEPLMPTPPVQDYPSTHSALGNAGAAVLGEILGDKTSFTMTSTTSDPANVTRSFKSFSQAANENADSRVMVGIHFRFSCEAGQKLGDKVGNWTVKNHLLPLSAAK</sequence>
<keyword evidence="2" id="KW-1185">Reference proteome</keyword>
<dbReference type="KEGG" id="rhoz:GXP67_20580"/>
<dbReference type="AlphaFoldDB" id="A0A6C0GM30"/>
<dbReference type="CDD" id="cd03398">
    <property type="entry name" value="PAP2_haloperoxidase"/>
    <property type="match status" value="1"/>
</dbReference>
<keyword evidence="1" id="KW-0575">Peroxidase</keyword>
<protein>
    <submittedName>
        <fullName evidence="1">Vanadium-dependent haloperoxidase</fullName>
    </submittedName>
</protein>
<dbReference type="PANTHER" id="PTHR34599:SF1">
    <property type="entry name" value="PHOSPHATIDIC ACID PHOSPHATASE TYPE 2_HALOPEROXIDASE DOMAIN-CONTAINING PROTEIN"/>
    <property type="match status" value="1"/>
</dbReference>
<dbReference type="PANTHER" id="PTHR34599">
    <property type="entry name" value="PEROXIDASE-RELATED"/>
    <property type="match status" value="1"/>
</dbReference>
<gene>
    <name evidence="1" type="ORF">GXP67_20580</name>
</gene>
<proteinExistence type="predicted"/>
<dbReference type="Proteomes" id="UP000480178">
    <property type="component" value="Chromosome"/>
</dbReference>
<dbReference type="SUPFAM" id="SSF48317">
    <property type="entry name" value="Acid phosphatase/Vanadium-dependent haloperoxidase"/>
    <property type="match status" value="1"/>
</dbReference>
<organism evidence="1 2">
    <name type="scientific">Rhodocytophaga rosea</name>
    <dbReference type="NCBI Taxonomy" id="2704465"/>
    <lineage>
        <taxon>Bacteria</taxon>
        <taxon>Pseudomonadati</taxon>
        <taxon>Bacteroidota</taxon>
        <taxon>Cytophagia</taxon>
        <taxon>Cytophagales</taxon>
        <taxon>Rhodocytophagaceae</taxon>
        <taxon>Rhodocytophaga</taxon>
    </lineage>
</organism>